<evidence type="ECO:0000256" key="1">
    <source>
        <dbReference type="SAM" id="MobiDB-lite"/>
    </source>
</evidence>
<dbReference type="EMBL" id="JADKPO010000022">
    <property type="protein sequence ID" value="MBF4769184.1"/>
    <property type="molecule type" value="Genomic_DNA"/>
</dbReference>
<comment type="caution">
    <text evidence="3">The sequence shown here is derived from an EMBL/GenBank/DDBJ whole genome shotgun (WGS) entry which is preliminary data.</text>
</comment>
<feature type="domain" description="DUF222" evidence="2">
    <location>
        <begin position="2"/>
        <end position="74"/>
    </location>
</feature>
<evidence type="ECO:0000313" key="3">
    <source>
        <dbReference type="EMBL" id="MBF4769184.1"/>
    </source>
</evidence>
<reference evidence="3" key="1">
    <citation type="submission" date="2020-11" db="EMBL/GenBank/DDBJ databases">
        <title>Nocardioides cynanchi sp. nov., isolated from soil of rhizosphere of Cynanchum wilfordii.</title>
        <authorList>
            <person name="Lee J.-S."/>
            <person name="Suh M.K."/>
            <person name="Kim J.-S."/>
        </authorList>
    </citation>
    <scope>NUCLEOTIDE SEQUENCE</scope>
    <source>
        <strain evidence="3">KCTC 19276</strain>
    </source>
</reference>
<organism evidence="3 4">
    <name type="scientific">Nocardioides agariphilus</name>
    <dbReference type="NCBI Taxonomy" id="433664"/>
    <lineage>
        <taxon>Bacteria</taxon>
        <taxon>Bacillati</taxon>
        <taxon>Actinomycetota</taxon>
        <taxon>Actinomycetes</taxon>
        <taxon>Propionibacteriales</taxon>
        <taxon>Nocardioidaceae</taxon>
        <taxon>Nocardioides</taxon>
    </lineage>
</organism>
<sequence>TSIIVTIPHQTLLTGLGTAATSTGDTITAGQARRLACQAAILPAILDGDSEVLDLGRTSRFFKGPLRKALDLRDKECTTRGCHVPAAYCHGHHYRQPWAHGGTTSLTTANSSAPSTTTEPTTPTGTPTTTPTAPPPTPDANRPGIDCASLRSSSGRTLSR</sequence>
<dbReference type="AlphaFoldDB" id="A0A930YNI0"/>
<feature type="non-terminal residue" evidence="3">
    <location>
        <position position="1"/>
    </location>
</feature>
<gene>
    <name evidence="3" type="ORF">ISU10_15555</name>
</gene>
<evidence type="ECO:0000259" key="2">
    <source>
        <dbReference type="Pfam" id="PF02720"/>
    </source>
</evidence>
<protein>
    <submittedName>
        <fullName evidence="3">DUF222 domain-containing protein</fullName>
    </submittedName>
</protein>
<dbReference type="InterPro" id="IPR003870">
    <property type="entry name" value="DUF222"/>
</dbReference>
<dbReference type="Proteomes" id="UP000660668">
    <property type="component" value="Unassembled WGS sequence"/>
</dbReference>
<keyword evidence="4" id="KW-1185">Reference proteome</keyword>
<evidence type="ECO:0000313" key="4">
    <source>
        <dbReference type="Proteomes" id="UP000660668"/>
    </source>
</evidence>
<accession>A0A930YNI0</accession>
<feature type="region of interest" description="Disordered" evidence="1">
    <location>
        <begin position="99"/>
        <end position="160"/>
    </location>
</feature>
<proteinExistence type="predicted"/>
<dbReference type="RefSeq" id="WP_194697335.1">
    <property type="nucleotide sequence ID" value="NZ_JADKPO010000022.1"/>
</dbReference>
<feature type="compositionally biased region" description="Low complexity" evidence="1">
    <location>
        <begin position="103"/>
        <end position="131"/>
    </location>
</feature>
<name>A0A930YNI0_9ACTN</name>
<dbReference type="Pfam" id="PF02720">
    <property type="entry name" value="DUF222"/>
    <property type="match status" value="1"/>
</dbReference>
<feature type="compositionally biased region" description="Low complexity" evidence="1">
    <location>
        <begin position="149"/>
        <end position="160"/>
    </location>
</feature>